<dbReference type="AlphaFoldDB" id="A0AAV7K2L0"/>
<evidence type="ECO:0000256" key="1">
    <source>
        <dbReference type="ARBA" id="ARBA00001947"/>
    </source>
</evidence>
<evidence type="ECO:0000256" key="4">
    <source>
        <dbReference type="ARBA" id="ARBA00039113"/>
    </source>
</evidence>
<keyword evidence="7" id="KW-1185">Reference proteome</keyword>
<dbReference type="InterPro" id="IPR006680">
    <property type="entry name" value="Amidohydro-rel"/>
</dbReference>
<evidence type="ECO:0000313" key="6">
    <source>
        <dbReference type="EMBL" id="KAI6654775.1"/>
    </source>
</evidence>
<accession>A0AAV7K2L0</accession>
<evidence type="ECO:0000313" key="7">
    <source>
        <dbReference type="Proteomes" id="UP001165289"/>
    </source>
</evidence>
<dbReference type="PANTHER" id="PTHR11647:SF1">
    <property type="entry name" value="COLLAPSIN RESPONSE MEDIATOR PROTEIN"/>
    <property type="match status" value="1"/>
</dbReference>
<dbReference type="Proteomes" id="UP001165289">
    <property type="component" value="Unassembled WGS sequence"/>
</dbReference>
<dbReference type="PANTHER" id="PTHR11647">
    <property type="entry name" value="HYDRANTOINASE/DIHYDROPYRIMIDINASE FAMILY MEMBER"/>
    <property type="match status" value="1"/>
</dbReference>
<dbReference type="SUPFAM" id="SSF51556">
    <property type="entry name" value="Metallo-dependent hydrolases"/>
    <property type="match status" value="1"/>
</dbReference>
<organism evidence="6 7">
    <name type="scientific">Oopsacas minuta</name>
    <dbReference type="NCBI Taxonomy" id="111878"/>
    <lineage>
        <taxon>Eukaryota</taxon>
        <taxon>Metazoa</taxon>
        <taxon>Porifera</taxon>
        <taxon>Hexactinellida</taxon>
        <taxon>Hexasterophora</taxon>
        <taxon>Lyssacinosida</taxon>
        <taxon>Leucopsacidae</taxon>
        <taxon>Oopsacas</taxon>
    </lineage>
</organism>
<name>A0AAV7K2L0_9METZ</name>
<dbReference type="InterPro" id="IPR050378">
    <property type="entry name" value="Metallo-dep_Hydrolases_sf"/>
</dbReference>
<protein>
    <recommendedName>
        <fullName evidence="4">dihydropyrimidinase</fullName>
        <ecNumber evidence="4">3.5.2.2</ecNumber>
    </recommendedName>
</protein>
<evidence type="ECO:0000256" key="3">
    <source>
        <dbReference type="ARBA" id="ARBA00036696"/>
    </source>
</evidence>
<dbReference type="GO" id="GO:0006208">
    <property type="term" value="P:pyrimidine nucleobase catabolic process"/>
    <property type="evidence" value="ECO:0007669"/>
    <property type="project" value="TreeGrafter"/>
</dbReference>
<dbReference type="EC" id="3.5.2.2" evidence="4"/>
<dbReference type="GO" id="GO:0004157">
    <property type="term" value="F:dihydropyrimidinase activity"/>
    <property type="evidence" value="ECO:0007669"/>
    <property type="project" value="UniProtKB-EC"/>
</dbReference>
<evidence type="ECO:0000256" key="2">
    <source>
        <dbReference type="ARBA" id="ARBA00008829"/>
    </source>
</evidence>
<dbReference type="SUPFAM" id="SSF51338">
    <property type="entry name" value="Composite domain of metallo-dependent hydrolases"/>
    <property type="match status" value="1"/>
</dbReference>
<comment type="catalytic activity">
    <reaction evidence="3">
        <text>5,6-dihydrouracil + H2O = 3-(carbamoylamino)propanoate + H(+)</text>
        <dbReference type="Rhea" id="RHEA:16121"/>
        <dbReference type="ChEBI" id="CHEBI:11892"/>
        <dbReference type="ChEBI" id="CHEBI:15377"/>
        <dbReference type="ChEBI" id="CHEBI:15378"/>
        <dbReference type="ChEBI" id="CHEBI:15901"/>
        <dbReference type="EC" id="3.5.2.2"/>
    </reaction>
</comment>
<dbReference type="InterPro" id="IPR032466">
    <property type="entry name" value="Metal_Hydrolase"/>
</dbReference>
<comment type="similarity">
    <text evidence="2">Belongs to the metallo-dependent hydrolases superfamily. Hydantoinase/dihydropyrimidinase family.</text>
</comment>
<dbReference type="FunFam" id="3.20.20.140:FF:000076">
    <property type="entry name" value="Dihydropyrimidinase like 2"/>
    <property type="match status" value="1"/>
</dbReference>
<sequence length="252" mass="27630">MSKSAANAIIRAKERGCVVFGEPIAAGLGTDGTHYWSTCWRHAAAHVMGPPLRPDPTTPAFLMDLLANGYLDCTGTDNCTFNANQKAMGKDDFRKIPNGVNGIEDRMSIVWEKGYMTGKLDPCKFVAATSATAAKIFNVYPQKGCIAVGSDADIVVWDGEGSRVISAKTHHHAVDFNIFEGMEVHGIPIYVISQGRVCLDNGKLTVEKGVGRYIPRPLHAPHAYERILQRDKFCQPKKVEREPYTGPVIQLK</sequence>
<dbReference type="InterPro" id="IPR011059">
    <property type="entry name" value="Metal-dep_hydrolase_composite"/>
</dbReference>
<comment type="cofactor">
    <cofactor evidence="1">
        <name>Zn(2+)</name>
        <dbReference type="ChEBI" id="CHEBI:29105"/>
    </cofactor>
</comment>
<feature type="domain" description="Amidohydrolase-related" evidence="5">
    <location>
        <begin position="56"/>
        <end position="197"/>
    </location>
</feature>
<dbReference type="EMBL" id="JAKMXF010000221">
    <property type="protein sequence ID" value="KAI6654775.1"/>
    <property type="molecule type" value="Genomic_DNA"/>
</dbReference>
<reference evidence="6 7" key="1">
    <citation type="journal article" date="2023" name="BMC Biol.">
        <title>The compact genome of the sponge Oopsacas minuta (Hexactinellida) is lacking key metazoan core genes.</title>
        <authorList>
            <person name="Santini S."/>
            <person name="Schenkelaars Q."/>
            <person name="Jourda C."/>
            <person name="Duchesne M."/>
            <person name="Belahbib H."/>
            <person name="Rocher C."/>
            <person name="Selva M."/>
            <person name="Riesgo A."/>
            <person name="Vervoort M."/>
            <person name="Leys S.P."/>
            <person name="Kodjabachian L."/>
            <person name="Le Bivic A."/>
            <person name="Borchiellini C."/>
            <person name="Claverie J.M."/>
            <person name="Renard E."/>
        </authorList>
    </citation>
    <scope>NUCLEOTIDE SEQUENCE [LARGE SCALE GENOMIC DNA]</scope>
    <source>
        <strain evidence="6">SPO-2</strain>
    </source>
</reference>
<dbReference type="Pfam" id="PF01979">
    <property type="entry name" value="Amidohydro_1"/>
    <property type="match status" value="1"/>
</dbReference>
<proteinExistence type="inferred from homology"/>
<dbReference type="Gene3D" id="3.20.20.140">
    <property type="entry name" value="Metal-dependent hydrolases"/>
    <property type="match status" value="1"/>
</dbReference>
<gene>
    <name evidence="6" type="ORF">LOD99_2654</name>
</gene>
<evidence type="ECO:0000259" key="5">
    <source>
        <dbReference type="Pfam" id="PF01979"/>
    </source>
</evidence>
<comment type="caution">
    <text evidence="6">The sequence shown here is derived from an EMBL/GenBank/DDBJ whole genome shotgun (WGS) entry which is preliminary data.</text>
</comment>
<dbReference type="GO" id="GO:0005829">
    <property type="term" value="C:cytosol"/>
    <property type="evidence" value="ECO:0007669"/>
    <property type="project" value="TreeGrafter"/>
</dbReference>